<feature type="transmembrane region" description="Helical" evidence="1">
    <location>
        <begin position="21"/>
        <end position="43"/>
    </location>
</feature>
<dbReference type="AlphaFoldDB" id="A0A7Z0B4X4"/>
<keyword evidence="1" id="KW-0472">Membrane</keyword>
<reference evidence="2 3" key="1">
    <citation type="submission" date="2020-07" db="EMBL/GenBank/DDBJ databases">
        <title>Exploring microbial biodiversity for novel pathways involved in the catabolism of aromatic compounds derived from lignin.</title>
        <authorList>
            <person name="Elkins J."/>
        </authorList>
    </citation>
    <scope>NUCLEOTIDE SEQUENCE [LARGE SCALE GENOMIC DNA]</scope>
    <source>
        <strain evidence="2 3">H2C3C</strain>
    </source>
</reference>
<keyword evidence="3" id="KW-1185">Reference proteome</keyword>
<gene>
    <name evidence="2" type="ORF">GGD40_000843</name>
</gene>
<accession>A0A7Z0B4X4</accession>
<keyword evidence="1" id="KW-0812">Transmembrane</keyword>
<dbReference type="Proteomes" id="UP000540929">
    <property type="component" value="Unassembled WGS sequence"/>
</dbReference>
<keyword evidence="1" id="KW-1133">Transmembrane helix</keyword>
<evidence type="ECO:0000256" key="1">
    <source>
        <dbReference type="SAM" id="Phobius"/>
    </source>
</evidence>
<proteinExistence type="predicted"/>
<protein>
    <submittedName>
        <fullName evidence="2">Uncharacterized protein</fullName>
    </submittedName>
</protein>
<feature type="transmembrane region" description="Helical" evidence="1">
    <location>
        <begin position="55"/>
        <end position="75"/>
    </location>
</feature>
<evidence type="ECO:0000313" key="3">
    <source>
        <dbReference type="Proteomes" id="UP000540929"/>
    </source>
</evidence>
<dbReference type="EMBL" id="JACCAS010000001">
    <property type="protein sequence ID" value="NYH21364.1"/>
    <property type="molecule type" value="Genomic_DNA"/>
</dbReference>
<comment type="caution">
    <text evidence="2">The sequence shown here is derived from an EMBL/GenBank/DDBJ whole genome shotgun (WGS) entry which is preliminary data.</text>
</comment>
<organism evidence="2 3">
    <name type="scientific">Paraburkholderia bryophila</name>
    <dbReference type="NCBI Taxonomy" id="420952"/>
    <lineage>
        <taxon>Bacteria</taxon>
        <taxon>Pseudomonadati</taxon>
        <taxon>Pseudomonadota</taxon>
        <taxon>Betaproteobacteria</taxon>
        <taxon>Burkholderiales</taxon>
        <taxon>Burkholderiaceae</taxon>
        <taxon>Paraburkholderia</taxon>
    </lineage>
</organism>
<name>A0A7Z0B4X4_9BURK</name>
<sequence length="77" mass="8457">MLVKPVKRRWLKRAPCFTQRDLVVDFLNGATVPAFLLLVGSVISSKILEEALKTAKTSMALAGVMGLIFIIREIITG</sequence>
<evidence type="ECO:0000313" key="2">
    <source>
        <dbReference type="EMBL" id="NYH21364.1"/>
    </source>
</evidence>